<protein>
    <submittedName>
        <fullName evidence="3">Uncharacterized protein</fullName>
    </submittedName>
</protein>
<reference evidence="3 4" key="1">
    <citation type="submission" date="2020-09" db="EMBL/GenBank/DDBJ databases">
        <title>Complete genomes of bradyrhizobia occurring on native shrubby legumes in Australia.</title>
        <authorList>
            <person name="Lafay B."/>
        </authorList>
    </citation>
    <scope>NUCLEOTIDE SEQUENCE [LARGE SCALE GENOMIC DNA]</scope>
    <source>
        <strain evidence="3 4">BDV5040</strain>
    </source>
</reference>
<sequence length="133" mass="13980">MRKIILVAAMVLVSASAQAGGPRSLSMAPANEKAAAPQPTTATTPAAAQVSEISTAPKNIDGPPAVSNTAPTAASTTTTATTKPSAPITARPAPKSTAKTYALPKVYAYKPKHKHYWTEARFVAELHRYGFYW</sequence>
<feature type="compositionally biased region" description="Low complexity" evidence="1">
    <location>
        <begin position="34"/>
        <end position="49"/>
    </location>
</feature>
<proteinExistence type="predicted"/>
<keyword evidence="2" id="KW-0732">Signal</keyword>
<feature type="region of interest" description="Disordered" evidence="1">
    <location>
        <begin position="20"/>
        <end position="94"/>
    </location>
</feature>
<evidence type="ECO:0000256" key="2">
    <source>
        <dbReference type="SAM" id="SignalP"/>
    </source>
</evidence>
<evidence type="ECO:0000256" key="1">
    <source>
        <dbReference type="SAM" id="MobiDB-lite"/>
    </source>
</evidence>
<dbReference type="KEGG" id="bcou:IC761_01350"/>
<feature type="compositionally biased region" description="Low complexity" evidence="1">
    <location>
        <begin position="63"/>
        <end position="90"/>
    </location>
</feature>
<dbReference type="AlphaFoldDB" id="A0A7S9D6E3"/>
<dbReference type="EMBL" id="CP061379">
    <property type="protein sequence ID" value="QPF91977.1"/>
    <property type="molecule type" value="Genomic_DNA"/>
</dbReference>
<feature type="signal peptide" evidence="2">
    <location>
        <begin position="1"/>
        <end position="19"/>
    </location>
</feature>
<dbReference type="Proteomes" id="UP000594621">
    <property type="component" value="Chromosome"/>
</dbReference>
<evidence type="ECO:0000313" key="3">
    <source>
        <dbReference type="EMBL" id="QPF91977.1"/>
    </source>
</evidence>
<organism evidence="3 4">
    <name type="scientific">Bradyrhizobium commune</name>
    <dbReference type="NCBI Taxonomy" id="83627"/>
    <lineage>
        <taxon>Bacteria</taxon>
        <taxon>Pseudomonadati</taxon>
        <taxon>Pseudomonadota</taxon>
        <taxon>Alphaproteobacteria</taxon>
        <taxon>Hyphomicrobiales</taxon>
        <taxon>Nitrobacteraceae</taxon>
        <taxon>Bradyrhizobium</taxon>
    </lineage>
</organism>
<gene>
    <name evidence="3" type="ORF">IC761_01350</name>
</gene>
<accession>A0A7S9D6E3</accession>
<name>A0A7S9D6E3_9BRAD</name>
<evidence type="ECO:0000313" key="4">
    <source>
        <dbReference type="Proteomes" id="UP000594621"/>
    </source>
</evidence>
<keyword evidence="4" id="KW-1185">Reference proteome</keyword>
<dbReference type="RefSeq" id="WP_195801528.1">
    <property type="nucleotide sequence ID" value="NZ_CP061379.1"/>
</dbReference>
<feature type="chain" id="PRO_5033043991" evidence="2">
    <location>
        <begin position="20"/>
        <end position="133"/>
    </location>
</feature>